<feature type="DNA-binding region" description="HMG box" evidence="4">
    <location>
        <begin position="662"/>
        <end position="737"/>
    </location>
</feature>
<dbReference type="Gene3D" id="1.10.30.10">
    <property type="entry name" value="High mobility group box domain"/>
    <property type="match status" value="4"/>
</dbReference>
<dbReference type="EMBL" id="JAACXV010000003">
    <property type="protein sequence ID" value="KAF7287752.1"/>
    <property type="molecule type" value="Genomic_DNA"/>
</dbReference>
<dbReference type="CDD" id="cd21999">
    <property type="entry name" value="HMG-box_UBF1_rpt2"/>
    <property type="match status" value="1"/>
</dbReference>
<protein>
    <recommendedName>
        <fullName evidence="6">HMG box domain-containing protein</fullName>
    </recommendedName>
</protein>
<feature type="compositionally biased region" description="Basic and acidic residues" evidence="5">
    <location>
        <begin position="97"/>
        <end position="119"/>
    </location>
</feature>
<evidence type="ECO:0000256" key="3">
    <source>
        <dbReference type="ARBA" id="ARBA00023242"/>
    </source>
</evidence>
<feature type="region of interest" description="Disordered" evidence="5">
    <location>
        <begin position="643"/>
        <end position="690"/>
    </location>
</feature>
<name>A0A834IYG5_RHYFE</name>
<evidence type="ECO:0000256" key="4">
    <source>
        <dbReference type="PROSITE-ProRule" id="PRU00267"/>
    </source>
</evidence>
<dbReference type="InterPro" id="IPR036910">
    <property type="entry name" value="HMG_box_dom_sf"/>
</dbReference>
<feature type="domain" description="HMG box" evidence="6">
    <location>
        <begin position="662"/>
        <end position="737"/>
    </location>
</feature>
<evidence type="ECO:0000313" key="7">
    <source>
        <dbReference type="EMBL" id="KAF7287752.1"/>
    </source>
</evidence>
<dbReference type="AlphaFoldDB" id="A0A834IYG5"/>
<organism evidence="7 8">
    <name type="scientific">Rhynchophorus ferrugineus</name>
    <name type="common">Red palm weevil</name>
    <name type="synonym">Curculio ferrugineus</name>
    <dbReference type="NCBI Taxonomy" id="354439"/>
    <lineage>
        <taxon>Eukaryota</taxon>
        <taxon>Metazoa</taxon>
        <taxon>Ecdysozoa</taxon>
        <taxon>Arthropoda</taxon>
        <taxon>Hexapoda</taxon>
        <taxon>Insecta</taxon>
        <taxon>Pterygota</taxon>
        <taxon>Neoptera</taxon>
        <taxon>Endopterygota</taxon>
        <taxon>Coleoptera</taxon>
        <taxon>Polyphaga</taxon>
        <taxon>Cucujiformia</taxon>
        <taxon>Curculionidae</taxon>
        <taxon>Dryophthorinae</taxon>
        <taxon>Rhynchophorus</taxon>
    </lineage>
</organism>
<evidence type="ECO:0000313" key="8">
    <source>
        <dbReference type="Proteomes" id="UP000625711"/>
    </source>
</evidence>
<dbReference type="GO" id="GO:0003677">
    <property type="term" value="F:DNA binding"/>
    <property type="evidence" value="ECO:0007669"/>
    <property type="project" value="UniProtKB-UniRule"/>
</dbReference>
<dbReference type="InterPro" id="IPR009071">
    <property type="entry name" value="HMG_box_dom"/>
</dbReference>
<dbReference type="InterPro" id="IPR051762">
    <property type="entry name" value="UBF1"/>
</dbReference>
<evidence type="ECO:0000256" key="5">
    <source>
        <dbReference type="SAM" id="MobiDB-lite"/>
    </source>
</evidence>
<dbReference type="Proteomes" id="UP000625711">
    <property type="component" value="Unassembled WGS sequence"/>
</dbReference>
<keyword evidence="2 4" id="KW-0238">DNA-binding</keyword>
<feature type="compositionally biased region" description="Acidic residues" evidence="5">
    <location>
        <begin position="777"/>
        <end position="786"/>
    </location>
</feature>
<feature type="domain" description="HMG box" evidence="6">
    <location>
        <begin position="467"/>
        <end position="533"/>
    </location>
</feature>
<reference evidence="7" key="1">
    <citation type="submission" date="2020-08" db="EMBL/GenBank/DDBJ databases">
        <title>Genome sequencing and assembly of the red palm weevil Rhynchophorus ferrugineus.</title>
        <authorList>
            <person name="Dias G.B."/>
            <person name="Bergman C.M."/>
            <person name="Manee M."/>
        </authorList>
    </citation>
    <scope>NUCLEOTIDE SEQUENCE</scope>
    <source>
        <strain evidence="7">AA-2017</strain>
        <tissue evidence="7">Whole larva</tissue>
    </source>
</reference>
<feature type="compositionally biased region" description="Low complexity" evidence="5">
    <location>
        <begin position="84"/>
        <end position="94"/>
    </location>
</feature>
<evidence type="ECO:0000256" key="2">
    <source>
        <dbReference type="ARBA" id="ARBA00023125"/>
    </source>
</evidence>
<dbReference type="OrthoDB" id="498543at2759"/>
<gene>
    <name evidence="7" type="ORF">GWI33_003386</name>
</gene>
<dbReference type="SUPFAM" id="SSF47095">
    <property type="entry name" value="HMG-box"/>
    <property type="match status" value="4"/>
</dbReference>
<sequence>MVNINMKRKTTQEEQSEQPLKIKKKKNQNTNTNITGKDVQTPLSNQFTTEKNNSKKKSKAVSKKTESEKEIPTDSSENDDERGSSNNVNQNGVSFESNKDTKKQNKKENQKKKMTDQNKKPSSLKGNKTKDSQEQISSEIRTGPIHSTTTESVKKTKKKVRIDETESLKIKKEMADTEPHFSAKQLPAKIIKSKMNKALTEDVKVSPVTVQSPATNRTENTEDEITAEESNINFNGTKVVDDTSTTEDSDLEVFYINKQAENEARKKGSPSKKHCIYMPKEDQDILVQRIQECIPENDTKNYKTRITQLEWDKVPFKNYTLDECQKVWCQLLKKVRHYRLLIEITRDIKDVIEKSDFQNQTKVAAVKRHPDMPKRPLSSYFLYYIRKKEKIAKEHPDADITELNKFIGEKYCSLPLEKKQKYEELAAKNREQYKKDLAEFYSKHPEFRKTIIKEPKVNVKAKKEKPPQKPDGPYKLFFLSEMAREKIDDHYKTEFKDVCREKWKQMPDIKKLTWINTAEERIQTYEKELKEYMAKYPEYVPNTKPILSREELNLKDKLAGKPKKPPATAYSLFLSTVMQSEEISGIPTKERMNYCSIKWKNMTEKEKDEYRDRVVKVNEQYQKKFNIYLESLPEDKRQEELLLSAPKKKKNESTKSQKSGKQKTTPSAIKKTSPKKKETLSNPIPPPRSVYKYFAKNYEGDNAKEAWKNLNGKEKKKYESELTALKDRYIKDFEAYLKSLTKEELDRFCANRMQVQNSSSSEESESESENSSGDTSESSDSESDEN</sequence>
<feature type="DNA-binding region" description="HMG box" evidence="4">
    <location>
        <begin position="373"/>
        <end position="441"/>
    </location>
</feature>
<feature type="compositionally biased region" description="Low complexity" evidence="5">
    <location>
        <begin position="654"/>
        <end position="667"/>
    </location>
</feature>
<evidence type="ECO:0000259" key="6">
    <source>
        <dbReference type="PROSITE" id="PS50118"/>
    </source>
</evidence>
<feature type="domain" description="HMG box" evidence="6">
    <location>
        <begin position="563"/>
        <end position="629"/>
    </location>
</feature>
<feature type="region of interest" description="Disordered" evidence="5">
    <location>
        <begin position="753"/>
        <end position="786"/>
    </location>
</feature>
<dbReference type="PROSITE" id="PS50118">
    <property type="entry name" value="HMG_BOX_2"/>
    <property type="match status" value="4"/>
</dbReference>
<feature type="compositionally biased region" description="Basic and acidic residues" evidence="5">
    <location>
        <begin position="63"/>
        <end position="72"/>
    </location>
</feature>
<dbReference type="Pfam" id="PF09011">
    <property type="entry name" value="HMG_box_2"/>
    <property type="match status" value="1"/>
</dbReference>
<accession>A0A834IYG5</accession>
<dbReference type="PANTHER" id="PTHR46318:SF3">
    <property type="entry name" value="UPSTREAM BINDING TRANSCRIPTION FACTOR"/>
    <property type="match status" value="1"/>
</dbReference>
<comment type="caution">
    <text evidence="7">The sequence shown here is derived from an EMBL/GenBank/DDBJ whole genome shotgun (WGS) entry which is preliminary data.</text>
</comment>
<feature type="DNA-binding region" description="HMG box" evidence="4">
    <location>
        <begin position="563"/>
        <end position="629"/>
    </location>
</feature>
<feature type="compositionally biased region" description="Low complexity" evidence="5">
    <location>
        <begin position="28"/>
        <end position="37"/>
    </location>
</feature>
<feature type="DNA-binding region" description="HMG box" evidence="4">
    <location>
        <begin position="467"/>
        <end position="533"/>
    </location>
</feature>
<dbReference type="GO" id="GO:0005634">
    <property type="term" value="C:nucleus"/>
    <property type="evidence" value="ECO:0007669"/>
    <property type="project" value="UniProtKB-SubCell"/>
</dbReference>
<proteinExistence type="predicted"/>
<dbReference type="SMART" id="SM00398">
    <property type="entry name" value="HMG"/>
    <property type="match status" value="4"/>
</dbReference>
<keyword evidence="3 4" id="KW-0539">Nucleus</keyword>
<feature type="region of interest" description="Disordered" evidence="5">
    <location>
        <begin position="1"/>
        <end position="163"/>
    </location>
</feature>
<feature type="domain" description="HMG box" evidence="6">
    <location>
        <begin position="373"/>
        <end position="441"/>
    </location>
</feature>
<evidence type="ECO:0000256" key="1">
    <source>
        <dbReference type="ARBA" id="ARBA00004123"/>
    </source>
</evidence>
<comment type="subcellular location">
    <subcellularLocation>
        <location evidence="1">Nucleus</location>
    </subcellularLocation>
</comment>
<keyword evidence="8" id="KW-1185">Reference proteome</keyword>
<dbReference type="Pfam" id="PF00505">
    <property type="entry name" value="HMG_box"/>
    <property type="match status" value="1"/>
</dbReference>
<dbReference type="PANTHER" id="PTHR46318">
    <property type="entry name" value="UPSTREAM BINDING TRANSCRIPTION FACTOR"/>
    <property type="match status" value="1"/>
</dbReference>